<comment type="caution">
    <text evidence="1">The sequence shown here is derived from an EMBL/GenBank/DDBJ whole genome shotgun (WGS) entry which is preliminary data.</text>
</comment>
<reference evidence="1 2" key="1">
    <citation type="submission" date="2019-03" db="EMBL/GenBank/DDBJ databases">
        <authorList>
            <person name="Jensen L."/>
            <person name="Storgaard J."/>
            <person name="Sulaj E."/>
            <person name="Schramm A."/>
            <person name="Marshall I.P.G."/>
        </authorList>
    </citation>
    <scope>NUCLEOTIDE SEQUENCE [LARGE SCALE GENOMIC DNA]</scope>
    <source>
        <strain evidence="1 2">2017H2G3</strain>
    </source>
</reference>
<keyword evidence="2" id="KW-1185">Reference proteome</keyword>
<dbReference type="PROSITE" id="PS51257">
    <property type="entry name" value="PROKAR_LIPOPROTEIN"/>
    <property type="match status" value="1"/>
</dbReference>
<accession>A0A4R1AVJ9</accession>
<organism evidence="1 2">
    <name type="scientific">Cytobacillus praedii</name>
    <dbReference type="NCBI Taxonomy" id="1742358"/>
    <lineage>
        <taxon>Bacteria</taxon>
        <taxon>Bacillati</taxon>
        <taxon>Bacillota</taxon>
        <taxon>Bacilli</taxon>
        <taxon>Bacillales</taxon>
        <taxon>Bacillaceae</taxon>
        <taxon>Cytobacillus</taxon>
    </lineage>
</organism>
<dbReference type="EMBL" id="SJTH01000048">
    <property type="protein sequence ID" value="TCJ01830.1"/>
    <property type="molecule type" value="Genomic_DNA"/>
</dbReference>
<dbReference type="Proteomes" id="UP000293846">
    <property type="component" value="Unassembled WGS sequence"/>
</dbReference>
<evidence type="ECO:0008006" key="3">
    <source>
        <dbReference type="Google" id="ProtNLM"/>
    </source>
</evidence>
<name>A0A4R1AVJ9_9BACI</name>
<protein>
    <recommendedName>
        <fullName evidence="3">Lipoprotein</fullName>
    </recommendedName>
</protein>
<evidence type="ECO:0000313" key="2">
    <source>
        <dbReference type="Proteomes" id="UP000293846"/>
    </source>
</evidence>
<dbReference type="OrthoDB" id="2886580at2"/>
<dbReference type="AlphaFoldDB" id="A0A4R1AVJ9"/>
<dbReference type="RefSeq" id="WP_131238216.1">
    <property type="nucleotide sequence ID" value="NZ_SJTH01000048.1"/>
</dbReference>
<evidence type="ECO:0000313" key="1">
    <source>
        <dbReference type="EMBL" id="TCJ01830.1"/>
    </source>
</evidence>
<sequence length="152" mass="17753">MNKNTFFLISIVFLLTSCKSANLQMITLDELVASFEKQQLVINENKEFSNNNIFRINLNGVRPSPYELDGKLLSVYIYNTAEKREKGLEDFRNKTATMDTVSYNVYEVENVLIFYVYEHDMSMEVEFDDAIKDALSELKRKVIAQNFQVTRH</sequence>
<gene>
    <name evidence="1" type="ORF">E0Y62_22125</name>
</gene>
<proteinExistence type="predicted"/>
<dbReference type="STRING" id="1742358.GCA_001439605_01322"/>